<sequence length="142" mass="15652">MSGKRSSFFHTSGFFADMGRLGLDKVLDCFSLSLSSSSCLCMNSLEDEEEIVAVERDSLIVKGDQIMRVRDLLEPKTVILSVSMHCNGCARKVEKHIKKIEGVTSLKVDLENKRVVVVGDITPCEILESVSKVKFAQLLVAS</sequence>
<reference evidence="3" key="2">
    <citation type="submission" date="2023-04" db="EMBL/GenBank/DDBJ databases">
        <authorList>
            <person name="Bruccoleri R.E."/>
            <person name="Oakeley E.J."/>
            <person name="Faust A.-M."/>
            <person name="Dessus-Babus S."/>
            <person name="Altorfer M."/>
            <person name="Burckhardt D."/>
            <person name="Oertli M."/>
            <person name="Naumann U."/>
            <person name="Petersen F."/>
            <person name="Wong J."/>
        </authorList>
    </citation>
    <scope>NUCLEOTIDE SEQUENCE</scope>
    <source>
        <strain evidence="3">GSM-AAB239-AS_SAM_17_03QT</strain>
        <tissue evidence="3">Leaf</tissue>
    </source>
</reference>
<dbReference type="GO" id="GO:0046872">
    <property type="term" value="F:metal ion binding"/>
    <property type="evidence" value="ECO:0007669"/>
    <property type="project" value="UniProtKB-KW"/>
</dbReference>
<dbReference type="EMBL" id="JANAVB010025598">
    <property type="protein sequence ID" value="KAJ6820389.1"/>
    <property type="molecule type" value="Genomic_DNA"/>
</dbReference>
<dbReference type="SUPFAM" id="SSF55008">
    <property type="entry name" value="HMA, heavy metal-associated domain"/>
    <property type="match status" value="1"/>
</dbReference>
<dbReference type="PANTHER" id="PTHR46119">
    <property type="entry name" value="OS08G0405700 PROTEIN"/>
    <property type="match status" value="1"/>
</dbReference>
<dbReference type="PROSITE" id="PS01047">
    <property type="entry name" value="HMA_1"/>
    <property type="match status" value="1"/>
</dbReference>
<feature type="domain" description="HMA" evidence="2">
    <location>
        <begin position="75"/>
        <end position="141"/>
    </location>
</feature>
<dbReference type="Proteomes" id="UP001140949">
    <property type="component" value="Unassembled WGS sequence"/>
</dbReference>
<organism evidence="3 4">
    <name type="scientific">Iris pallida</name>
    <name type="common">Sweet iris</name>
    <dbReference type="NCBI Taxonomy" id="29817"/>
    <lineage>
        <taxon>Eukaryota</taxon>
        <taxon>Viridiplantae</taxon>
        <taxon>Streptophyta</taxon>
        <taxon>Embryophyta</taxon>
        <taxon>Tracheophyta</taxon>
        <taxon>Spermatophyta</taxon>
        <taxon>Magnoliopsida</taxon>
        <taxon>Liliopsida</taxon>
        <taxon>Asparagales</taxon>
        <taxon>Iridaceae</taxon>
        <taxon>Iridoideae</taxon>
        <taxon>Irideae</taxon>
        <taxon>Iris</taxon>
    </lineage>
</organism>
<dbReference type="CDD" id="cd00371">
    <property type="entry name" value="HMA"/>
    <property type="match status" value="1"/>
</dbReference>
<proteinExistence type="predicted"/>
<evidence type="ECO:0000313" key="3">
    <source>
        <dbReference type="EMBL" id="KAJ6820389.1"/>
    </source>
</evidence>
<gene>
    <name evidence="3" type="ORF">M6B38_396770</name>
</gene>
<dbReference type="Gene3D" id="3.30.70.100">
    <property type="match status" value="1"/>
</dbReference>
<dbReference type="AlphaFoldDB" id="A0AAX6FV99"/>
<dbReference type="InterPro" id="IPR036163">
    <property type="entry name" value="HMA_dom_sf"/>
</dbReference>
<dbReference type="InterPro" id="IPR044526">
    <property type="entry name" value="NAKR1-3"/>
</dbReference>
<keyword evidence="4" id="KW-1185">Reference proteome</keyword>
<dbReference type="Pfam" id="PF00403">
    <property type="entry name" value="HMA"/>
    <property type="match status" value="1"/>
</dbReference>
<protein>
    <submittedName>
        <fullName evidence="3">Protein SODIUM POTASSIUM ROOT DEFECTIVE 2-like</fullName>
    </submittedName>
</protein>
<dbReference type="InterPro" id="IPR006121">
    <property type="entry name" value="HMA_dom"/>
</dbReference>
<dbReference type="InterPro" id="IPR017969">
    <property type="entry name" value="Heavy-metal-associated_CS"/>
</dbReference>
<reference evidence="3" key="1">
    <citation type="journal article" date="2023" name="GigaByte">
        <title>Genome assembly of the bearded iris, Iris pallida Lam.</title>
        <authorList>
            <person name="Bruccoleri R.E."/>
            <person name="Oakeley E.J."/>
            <person name="Faust A.M.E."/>
            <person name="Altorfer M."/>
            <person name="Dessus-Babus S."/>
            <person name="Burckhardt D."/>
            <person name="Oertli M."/>
            <person name="Naumann U."/>
            <person name="Petersen F."/>
            <person name="Wong J."/>
        </authorList>
    </citation>
    <scope>NUCLEOTIDE SEQUENCE</scope>
    <source>
        <strain evidence="3">GSM-AAB239-AS_SAM_17_03QT</strain>
    </source>
</reference>
<dbReference type="PANTHER" id="PTHR46119:SF11">
    <property type="entry name" value="HEAVY METAL TRANSPORT_DETOXIFICATION SUPERFAMILY PROTEIN"/>
    <property type="match status" value="1"/>
</dbReference>
<name>A0AAX6FV99_IRIPA</name>
<evidence type="ECO:0000259" key="2">
    <source>
        <dbReference type="PROSITE" id="PS50846"/>
    </source>
</evidence>
<evidence type="ECO:0000256" key="1">
    <source>
        <dbReference type="ARBA" id="ARBA00022723"/>
    </source>
</evidence>
<accession>A0AAX6FV99</accession>
<dbReference type="PROSITE" id="PS50846">
    <property type="entry name" value="HMA_2"/>
    <property type="match status" value="1"/>
</dbReference>
<comment type="caution">
    <text evidence="3">The sequence shown here is derived from an EMBL/GenBank/DDBJ whole genome shotgun (WGS) entry which is preliminary data.</text>
</comment>
<keyword evidence="1" id="KW-0479">Metal-binding</keyword>
<evidence type="ECO:0000313" key="4">
    <source>
        <dbReference type="Proteomes" id="UP001140949"/>
    </source>
</evidence>